<sequence length="217" mass="23891">MFSLFEIKELEMIISFLSQKGGVTKSTLARAVAVAFAENDWSVHLADMDWQQQTCGKWTARRDDKKLEPSISSSSHRRVDTALKNEELYNLLIVDGRPASDQDSILIAKASSLVVLPTGTSLDDLEPQLNLANDFKMNGIDNEKILFVVNKATTDSEASNAIETIKAWGFSVCSNVIPFKAGYSSAQDQGLSVTETRFPSLNVLTSNVVQEIVDLMI</sequence>
<dbReference type="RefSeq" id="WP_263116060.1">
    <property type="nucleotide sequence ID" value="NZ_CAKMTS010000013.1"/>
</dbReference>
<dbReference type="Gene3D" id="3.40.50.300">
    <property type="entry name" value="P-loop containing nucleotide triphosphate hydrolases"/>
    <property type="match status" value="1"/>
</dbReference>
<dbReference type="PANTHER" id="PTHR13696:SF96">
    <property type="entry name" value="COBQ_COBB_MIND_PARA NUCLEOTIDE BINDING DOMAIN-CONTAINING PROTEIN"/>
    <property type="match status" value="1"/>
</dbReference>
<dbReference type="CDD" id="cd02042">
    <property type="entry name" value="ParAB_family"/>
    <property type="match status" value="1"/>
</dbReference>
<evidence type="ECO:0000259" key="1">
    <source>
        <dbReference type="Pfam" id="PF01656"/>
    </source>
</evidence>
<dbReference type="PIRSF" id="PIRSF009320">
    <property type="entry name" value="Nuc_binding_HP_1000"/>
    <property type="match status" value="1"/>
</dbReference>
<protein>
    <submittedName>
        <fullName evidence="2">DNA-binding protein</fullName>
    </submittedName>
</protein>
<dbReference type="EMBL" id="CAKMUD010000121">
    <property type="protein sequence ID" value="CAH1603123.1"/>
    <property type="molecule type" value="Genomic_DNA"/>
</dbReference>
<dbReference type="SUPFAM" id="SSF52540">
    <property type="entry name" value="P-loop containing nucleoside triphosphate hydrolases"/>
    <property type="match status" value="1"/>
</dbReference>
<evidence type="ECO:0000313" key="3">
    <source>
        <dbReference type="Proteomes" id="UP001295462"/>
    </source>
</evidence>
<dbReference type="InterPro" id="IPR050678">
    <property type="entry name" value="DNA_Partitioning_ATPase"/>
</dbReference>
<comment type="caution">
    <text evidence="2">The sequence shown here is derived from an EMBL/GenBank/DDBJ whole genome shotgun (WGS) entry which is preliminary data.</text>
</comment>
<feature type="domain" description="CobQ/CobB/MinD/ParA nucleotide binding" evidence="1">
    <location>
        <begin position="14"/>
        <end position="192"/>
    </location>
</feature>
<dbReference type="InterPro" id="IPR027417">
    <property type="entry name" value="P-loop_NTPase"/>
</dbReference>
<keyword evidence="2" id="KW-0238">DNA-binding</keyword>
<organism evidence="2 3">
    <name type="scientific">Vibrio jasicida</name>
    <dbReference type="NCBI Taxonomy" id="766224"/>
    <lineage>
        <taxon>Bacteria</taxon>
        <taxon>Pseudomonadati</taxon>
        <taxon>Pseudomonadota</taxon>
        <taxon>Gammaproteobacteria</taxon>
        <taxon>Vibrionales</taxon>
        <taxon>Vibrionaceae</taxon>
        <taxon>Vibrio</taxon>
    </lineage>
</organism>
<evidence type="ECO:0000313" key="2">
    <source>
        <dbReference type="EMBL" id="CAH1603123.1"/>
    </source>
</evidence>
<dbReference type="Proteomes" id="UP001295462">
    <property type="component" value="Unassembled WGS sequence"/>
</dbReference>
<dbReference type="PANTHER" id="PTHR13696">
    <property type="entry name" value="P-LOOP CONTAINING NUCLEOSIDE TRIPHOSPHATE HYDROLASE"/>
    <property type="match status" value="1"/>
</dbReference>
<dbReference type="Pfam" id="PF01656">
    <property type="entry name" value="CbiA"/>
    <property type="match status" value="1"/>
</dbReference>
<name>A0AAU9QWJ7_9VIBR</name>
<accession>A0AAU9QWJ7</accession>
<dbReference type="InterPro" id="IPR002586">
    <property type="entry name" value="CobQ/CobB/MinD/ParA_Nub-bd_dom"/>
</dbReference>
<dbReference type="GO" id="GO:0003677">
    <property type="term" value="F:DNA binding"/>
    <property type="evidence" value="ECO:0007669"/>
    <property type="project" value="UniProtKB-KW"/>
</dbReference>
<reference evidence="2" key="1">
    <citation type="submission" date="2022-01" db="EMBL/GenBank/DDBJ databases">
        <authorList>
            <person name="Lagorce A."/>
        </authorList>
    </citation>
    <scope>NUCLEOTIDE SEQUENCE</scope>
    <source>
        <strain evidence="2">Th15_F1_A12</strain>
    </source>
</reference>
<proteinExistence type="predicted"/>
<dbReference type="AlphaFoldDB" id="A0AAU9QWJ7"/>
<gene>
    <name evidence="2" type="ORF">THF1A12_640002</name>
</gene>